<keyword evidence="1" id="KW-0472">Membrane</keyword>
<evidence type="ECO:0000313" key="3">
    <source>
        <dbReference type="Proteomes" id="UP000282311"/>
    </source>
</evidence>
<dbReference type="AlphaFoldDB" id="A0A3B0CBG7"/>
<dbReference type="OrthoDB" id="9854683at2"/>
<feature type="transmembrane region" description="Helical" evidence="1">
    <location>
        <begin position="25"/>
        <end position="46"/>
    </location>
</feature>
<dbReference type="EMBL" id="RBAH01000013">
    <property type="protein sequence ID" value="RKN81988.1"/>
    <property type="molecule type" value="Genomic_DNA"/>
</dbReference>
<reference evidence="2 3" key="1">
    <citation type="journal article" date="2007" name="Int. J. Syst. Evol. Microbiol.">
        <title>Paenibacillus ginsengarvi sp. nov., isolated from soil from ginseng cultivation.</title>
        <authorList>
            <person name="Yoon M.H."/>
            <person name="Ten L.N."/>
            <person name="Im W.T."/>
        </authorList>
    </citation>
    <scope>NUCLEOTIDE SEQUENCE [LARGE SCALE GENOMIC DNA]</scope>
    <source>
        <strain evidence="2 3">KCTC 13059</strain>
    </source>
</reference>
<protein>
    <submittedName>
        <fullName evidence="2">Uncharacterized protein</fullName>
    </submittedName>
</protein>
<comment type="caution">
    <text evidence="2">The sequence shown here is derived from an EMBL/GenBank/DDBJ whole genome shotgun (WGS) entry which is preliminary data.</text>
</comment>
<keyword evidence="1" id="KW-0812">Transmembrane</keyword>
<keyword evidence="3" id="KW-1185">Reference proteome</keyword>
<evidence type="ECO:0000256" key="1">
    <source>
        <dbReference type="SAM" id="Phobius"/>
    </source>
</evidence>
<dbReference type="RefSeq" id="WP_120748742.1">
    <property type="nucleotide sequence ID" value="NZ_RBAH01000013.1"/>
</dbReference>
<dbReference type="Proteomes" id="UP000282311">
    <property type="component" value="Unassembled WGS sequence"/>
</dbReference>
<proteinExistence type="predicted"/>
<accession>A0A3B0CBG7</accession>
<keyword evidence="1" id="KW-1133">Transmembrane helix</keyword>
<organism evidence="2 3">
    <name type="scientific">Paenibacillus ginsengarvi</name>
    <dbReference type="NCBI Taxonomy" id="400777"/>
    <lineage>
        <taxon>Bacteria</taxon>
        <taxon>Bacillati</taxon>
        <taxon>Bacillota</taxon>
        <taxon>Bacilli</taxon>
        <taxon>Bacillales</taxon>
        <taxon>Paenibacillaceae</taxon>
        <taxon>Paenibacillus</taxon>
    </lineage>
</organism>
<evidence type="ECO:0000313" key="2">
    <source>
        <dbReference type="EMBL" id="RKN81988.1"/>
    </source>
</evidence>
<sequence length="63" mass="6907">MFREEALAHRDEEQVKETEIAPIPVWVNGTFWFVISASALVAGLVLSGRLPYLVTLFGGGFLG</sequence>
<name>A0A3B0CBG7_9BACL</name>
<gene>
    <name evidence="2" type="ORF">D7M11_18605</name>
</gene>